<dbReference type="Gene3D" id="3.30.250.10">
    <property type="entry name" value="RecA protein, C-terminal domain"/>
    <property type="match status" value="1"/>
</dbReference>
<evidence type="ECO:0000313" key="1">
    <source>
        <dbReference type="EMBL" id="QOR56874.1"/>
    </source>
</evidence>
<keyword evidence="2" id="KW-1185">Reference proteome</keyword>
<evidence type="ECO:0000313" key="2">
    <source>
        <dbReference type="Proteomes" id="UP000593741"/>
    </source>
</evidence>
<name>A0A7M1RRW0_9CAUD</name>
<dbReference type="KEGG" id="vg:65130793"/>
<reference evidence="1 2" key="1">
    <citation type="submission" date="2020-07" db="EMBL/GenBank/DDBJ databases">
        <title>Taxonomic proposal: Crassvirales, a new order of highly abundant and diverse bacterial viruses.</title>
        <authorList>
            <person name="Shkoporov A.N."/>
            <person name="Stockdale S.R."/>
            <person name="Guerin E."/>
            <person name="Ross R.P."/>
            <person name="Hill C."/>
        </authorList>
    </citation>
    <scope>NUCLEOTIDE SEQUENCE [LARGE SCALE GENOMIC DNA]</scope>
</reference>
<sequence length="250" mass="28970">MEIIVRIIKSNPWTGITKWPTCYDYVSSYWTRSGNLYTGLTAEDAARLEKELGFAEGHLAPNSNYWDTFAIKIGKKDVLLDTDKPEDELKYLFLKGHKRVANGLNKITPATDYVIINKNSEAEEANKINKIKREAYREMDKMSIEDMRKCLRLYGIRSENMSNELIEAKLTEQIEKDPKSYILKWVENPNKEINFVIEEAIAKNIIRKNRAQYYFGTDLIGNGLEDVIAYLKDKKNNDIKMAILNEIKSK</sequence>
<dbReference type="EMBL" id="MT774397">
    <property type="protein sequence ID" value="QOR56874.1"/>
    <property type="molecule type" value="Genomic_DNA"/>
</dbReference>
<dbReference type="SUPFAM" id="SSF54752">
    <property type="entry name" value="RecA protein, C-terminal domain"/>
    <property type="match status" value="1"/>
</dbReference>
<organism evidence="1 2">
    <name type="scientific">uncultured phage cr56_1</name>
    <dbReference type="NCBI Taxonomy" id="2772081"/>
    <lineage>
        <taxon>Viruses</taxon>
        <taxon>Duplodnaviria</taxon>
        <taxon>Heunggongvirae</taxon>
        <taxon>Uroviricota</taxon>
        <taxon>Caudoviricetes</taxon>
        <taxon>Crassvirales</taxon>
        <taxon>Suoliviridae</taxon>
        <taxon>Loutivirinae</taxon>
        <taxon>Buchavirus</taxon>
        <taxon>Buchavirus faecalis</taxon>
    </lineage>
</organism>
<dbReference type="RefSeq" id="YP_010112326.1">
    <property type="nucleotide sequence ID" value="NC_055890.1"/>
</dbReference>
<dbReference type="InterPro" id="IPR023400">
    <property type="entry name" value="RecA_C_sf"/>
</dbReference>
<dbReference type="Proteomes" id="UP000593741">
    <property type="component" value="Genome"/>
</dbReference>
<accession>A0A7M1RRW0</accession>
<dbReference type="GeneID" id="65130793"/>
<protein>
    <submittedName>
        <fullName evidence="1">RecA protein</fullName>
    </submittedName>
</protein>
<proteinExistence type="predicted"/>